<dbReference type="GO" id="GO:0006974">
    <property type="term" value="P:DNA damage response"/>
    <property type="evidence" value="ECO:0007669"/>
    <property type="project" value="TreeGrafter"/>
</dbReference>
<keyword evidence="1" id="KW-0732">Signal</keyword>
<organism evidence="2">
    <name type="scientific">Dechloromonas aromatica (strain RCB)</name>
    <dbReference type="NCBI Taxonomy" id="159087"/>
    <lineage>
        <taxon>Bacteria</taxon>
        <taxon>Pseudomonadati</taxon>
        <taxon>Pseudomonadota</taxon>
        <taxon>Betaproteobacteria</taxon>
        <taxon>Rhodocyclales</taxon>
        <taxon>Azonexaceae</taxon>
        <taxon>Dechloromonas</taxon>
    </lineage>
</organism>
<dbReference type="KEGG" id="dar:Daro_2790"/>
<feature type="chain" id="PRO_5004233333" description="Cyclic nucleotide-binding protein" evidence="1">
    <location>
        <begin position="21"/>
        <end position="224"/>
    </location>
</feature>
<dbReference type="Gene3D" id="3.30.70.2970">
    <property type="entry name" value="Protein of unknown function (DUF541), domain 2"/>
    <property type="match status" value="1"/>
</dbReference>
<evidence type="ECO:0000313" key="2">
    <source>
        <dbReference type="EMBL" id="AAZ47520.1"/>
    </source>
</evidence>
<proteinExistence type="predicted"/>
<dbReference type="STRING" id="159087.Daro_2790"/>
<name>Q47CB1_DECAR</name>
<gene>
    <name evidence="2" type="ordered locus">Daro_2790</name>
</gene>
<dbReference type="eggNOG" id="COG3471">
    <property type="taxonomic scope" value="Bacteria"/>
</dbReference>
<accession>Q47CB1</accession>
<evidence type="ECO:0000256" key="1">
    <source>
        <dbReference type="SAM" id="SignalP"/>
    </source>
</evidence>
<dbReference type="Pfam" id="PF04402">
    <property type="entry name" value="SIMPL"/>
    <property type="match status" value="1"/>
</dbReference>
<dbReference type="PANTHER" id="PTHR34387:SF1">
    <property type="entry name" value="PERIPLASMIC IMMUNOGENIC PROTEIN"/>
    <property type="match status" value="1"/>
</dbReference>
<dbReference type="OrthoDB" id="7062395at2"/>
<dbReference type="InterPro" id="IPR052022">
    <property type="entry name" value="26kDa_periplasmic_antigen"/>
</dbReference>
<sequence>MSRLVTALLAGCFAAASAQAGALVDLSAEASRLAANDMVRASVFSEVSGNNPAELARRVNADIAEALKLIRAKAGVTVKSGNQSTYPVYGPAQKIDGWRMRSELLIESKDLGAVSELLGKLQQMRLAVGAVNQLPSPETRRQVEDETTREAIRAFQSRAAVVGEQLGKTWKIKQLNIQQGGGMPVPMMRASRGVMLAADAAPAPLEAGESLLTTNISGQIELAD</sequence>
<dbReference type="Gene3D" id="3.30.110.170">
    <property type="entry name" value="Protein of unknown function (DUF541), domain 1"/>
    <property type="match status" value="1"/>
</dbReference>
<dbReference type="EMBL" id="CP000089">
    <property type="protein sequence ID" value="AAZ47520.1"/>
    <property type="molecule type" value="Genomic_DNA"/>
</dbReference>
<feature type="signal peptide" evidence="1">
    <location>
        <begin position="1"/>
        <end position="20"/>
    </location>
</feature>
<dbReference type="HOGENOM" id="CLU_086898_0_0_4"/>
<evidence type="ECO:0008006" key="3">
    <source>
        <dbReference type="Google" id="ProtNLM"/>
    </source>
</evidence>
<dbReference type="PANTHER" id="PTHR34387">
    <property type="entry name" value="SLR1258 PROTEIN"/>
    <property type="match status" value="1"/>
</dbReference>
<dbReference type="AlphaFoldDB" id="Q47CB1"/>
<protein>
    <recommendedName>
        <fullName evidence="3">Cyclic nucleotide-binding protein</fullName>
    </recommendedName>
</protein>
<dbReference type="InterPro" id="IPR007497">
    <property type="entry name" value="SIMPL/DUF541"/>
</dbReference>
<reference evidence="2" key="1">
    <citation type="submission" date="2005-08" db="EMBL/GenBank/DDBJ databases">
        <title>Complete sequence of Dechloromonas aromatica RCB.</title>
        <authorList>
            <person name="Salinero K.K."/>
            <person name="Copeland A."/>
            <person name="Lucas S."/>
            <person name="Lapidus A."/>
            <person name="Barry K."/>
            <person name="Detter J.C."/>
            <person name="Glavina T."/>
            <person name="Hammon N."/>
            <person name="Israni S."/>
            <person name="Pitluck S."/>
            <person name="Di Bartolo G."/>
            <person name="Trong S."/>
            <person name="Schmutz J."/>
            <person name="Larimer F."/>
            <person name="Land M."/>
            <person name="Ivanova N."/>
            <person name="Richardson P."/>
        </authorList>
    </citation>
    <scope>NUCLEOTIDE SEQUENCE</scope>
    <source>
        <strain evidence="2">RCB</strain>
    </source>
</reference>